<proteinExistence type="predicted"/>
<dbReference type="AlphaFoldDB" id="A0AAD9GIW6"/>
<reference evidence="1" key="1">
    <citation type="submission" date="2023-08" db="EMBL/GenBank/DDBJ databases">
        <title>Reference Genome Resource for the Citrus Pathogen Phytophthora citrophthora.</title>
        <authorList>
            <person name="Moller H."/>
            <person name="Coetzee B."/>
            <person name="Rose L.J."/>
            <person name="Van Niekerk J.M."/>
        </authorList>
    </citation>
    <scope>NUCLEOTIDE SEQUENCE</scope>
    <source>
        <strain evidence="1">STE-U-9442</strain>
    </source>
</reference>
<comment type="caution">
    <text evidence="1">The sequence shown here is derived from an EMBL/GenBank/DDBJ whole genome shotgun (WGS) entry which is preliminary data.</text>
</comment>
<keyword evidence="2" id="KW-1185">Reference proteome</keyword>
<gene>
    <name evidence="1" type="ORF">P3T76_008971</name>
</gene>
<sequence>MKPSVCLKNPMNFGEGFQSGDGQVHVVPKGAVADVSMATEVIGDVLEERMNTIFQERDGKRKRKVYSLSELDMVEEQRILKKLRLDVE</sequence>
<evidence type="ECO:0000313" key="2">
    <source>
        <dbReference type="Proteomes" id="UP001259832"/>
    </source>
</evidence>
<name>A0AAD9GIW6_9STRA</name>
<dbReference type="Proteomes" id="UP001259832">
    <property type="component" value="Unassembled WGS sequence"/>
</dbReference>
<organism evidence="1 2">
    <name type="scientific">Phytophthora citrophthora</name>
    <dbReference type="NCBI Taxonomy" id="4793"/>
    <lineage>
        <taxon>Eukaryota</taxon>
        <taxon>Sar</taxon>
        <taxon>Stramenopiles</taxon>
        <taxon>Oomycota</taxon>
        <taxon>Peronosporomycetes</taxon>
        <taxon>Peronosporales</taxon>
        <taxon>Peronosporaceae</taxon>
        <taxon>Phytophthora</taxon>
    </lineage>
</organism>
<evidence type="ECO:0000313" key="1">
    <source>
        <dbReference type="EMBL" id="KAK1938896.1"/>
    </source>
</evidence>
<dbReference type="EMBL" id="JASMQC010000017">
    <property type="protein sequence ID" value="KAK1938896.1"/>
    <property type="molecule type" value="Genomic_DNA"/>
</dbReference>
<protein>
    <submittedName>
        <fullName evidence="1">Uncharacterized protein</fullName>
    </submittedName>
</protein>
<accession>A0AAD9GIW6</accession>